<organism evidence="2 3">
    <name type="scientific">Actinidia chinensis var. chinensis</name>
    <name type="common">Chinese soft-hair kiwi</name>
    <dbReference type="NCBI Taxonomy" id="1590841"/>
    <lineage>
        <taxon>Eukaryota</taxon>
        <taxon>Viridiplantae</taxon>
        <taxon>Streptophyta</taxon>
        <taxon>Embryophyta</taxon>
        <taxon>Tracheophyta</taxon>
        <taxon>Spermatophyta</taxon>
        <taxon>Magnoliopsida</taxon>
        <taxon>eudicotyledons</taxon>
        <taxon>Gunneridae</taxon>
        <taxon>Pentapetalae</taxon>
        <taxon>asterids</taxon>
        <taxon>Ericales</taxon>
        <taxon>Actinidiaceae</taxon>
        <taxon>Actinidia</taxon>
    </lineage>
</organism>
<dbReference type="OMA" id="IEATSMW"/>
<feature type="region of interest" description="Disordered" evidence="1">
    <location>
        <begin position="303"/>
        <end position="323"/>
    </location>
</feature>
<comment type="caution">
    <text evidence="2">The sequence shown here is derived from an EMBL/GenBank/DDBJ whole genome shotgun (WGS) entry which is preliminary data.</text>
</comment>
<feature type="compositionally biased region" description="Polar residues" evidence="1">
    <location>
        <begin position="305"/>
        <end position="323"/>
    </location>
</feature>
<evidence type="ECO:0000313" key="2">
    <source>
        <dbReference type="EMBL" id="PSS21418.1"/>
    </source>
</evidence>
<dbReference type="STRING" id="1590841.A0A2R6R5Y3"/>
<feature type="region of interest" description="Disordered" evidence="1">
    <location>
        <begin position="27"/>
        <end position="46"/>
    </location>
</feature>
<evidence type="ECO:0000313" key="3">
    <source>
        <dbReference type="Proteomes" id="UP000241394"/>
    </source>
</evidence>
<keyword evidence="3" id="KW-1185">Reference proteome</keyword>
<reference evidence="3" key="2">
    <citation type="journal article" date="2018" name="BMC Genomics">
        <title>A manually annotated Actinidia chinensis var. chinensis (kiwifruit) genome highlights the challenges associated with draft genomes and gene prediction in plants.</title>
        <authorList>
            <person name="Pilkington S.M."/>
            <person name="Crowhurst R."/>
            <person name="Hilario E."/>
            <person name="Nardozza S."/>
            <person name="Fraser L."/>
            <person name="Peng Y."/>
            <person name="Gunaseelan K."/>
            <person name="Simpson R."/>
            <person name="Tahir J."/>
            <person name="Deroles S.C."/>
            <person name="Templeton K."/>
            <person name="Luo Z."/>
            <person name="Davy M."/>
            <person name="Cheng C."/>
            <person name="McNeilage M."/>
            <person name="Scaglione D."/>
            <person name="Liu Y."/>
            <person name="Zhang Q."/>
            <person name="Datson P."/>
            <person name="De Silva N."/>
            <person name="Gardiner S.E."/>
            <person name="Bassett H."/>
            <person name="Chagne D."/>
            <person name="McCallum J."/>
            <person name="Dzierzon H."/>
            <person name="Deng C."/>
            <person name="Wang Y.Y."/>
            <person name="Barron L."/>
            <person name="Manako K."/>
            <person name="Bowen J."/>
            <person name="Foster T.M."/>
            <person name="Erridge Z.A."/>
            <person name="Tiffin H."/>
            <person name="Waite C.N."/>
            <person name="Davies K.M."/>
            <person name="Grierson E.P."/>
            <person name="Laing W.A."/>
            <person name="Kirk R."/>
            <person name="Chen X."/>
            <person name="Wood M."/>
            <person name="Montefiori M."/>
            <person name="Brummell D.A."/>
            <person name="Schwinn K.E."/>
            <person name="Catanach A."/>
            <person name="Fullerton C."/>
            <person name="Li D."/>
            <person name="Meiyalaghan S."/>
            <person name="Nieuwenhuizen N."/>
            <person name="Read N."/>
            <person name="Prakash R."/>
            <person name="Hunter D."/>
            <person name="Zhang H."/>
            <person name="McKenzie M."/>
            <person name="Knabel M."/>
            <person name="Harris A."/>
            <person name="Allan A.C."/>
            <person name="Gleave A."/>
            <person name="Chen A."/>
            <person name="Janssen B.J."/>
            <person name="Plunkett B."/>
            <person name="Ampomah-Dwamena C."/>
            <person name="Voogd C."/>
            <person name="Leif D."/>
            <person name="Lafferty D."/>
            <person name="Souleyre E.J.F."/>
            <person name="Varkonyi-Gasic E."/>
            <person name="Gambi F."/>
            <person name="Hanley J."/>
            <person name="Yao J.L."/>
            <person name="Cheung J."/>
            <person name="David K.M."/>
            <person name="Warren B."/>
            <person name="Marsh K."/>
            <person name="Snowden K.C."/>
            <person name="Lin-Wang K."/>
            <person name="Brian L."/>
            <person name="Martinez-Sanchez M."/>
            <person name="Wang M."/>
            <person name="Ileperuma N."/>
            <person name="Macnee N."/>
            <person name="Campin R."/>
            <person name="McAtee P."/>
            <person name="Drummond R.S.M."/>
            <person name="Espley R.V."/>
            <person name="Ireland H.S."/>
            <person name="Wu R."/>
            <person name="Atkinson R.G."/>
            <person name="Karunairetnam S."/>
            <person name="Bulley S."/>
            <person name="Chunkath S."/>
            <person name="Hanley Z."/>
            <person name="Storey R."/>
            <person name="Thrimawithana A.H."/>
            <person name="Thomson S."/>
            <person name="David C."/>
            <person name="Testolin R."/>
            <person name="Huang H."/>
            <person name="Hellens R.P."/>
            <person name="Schaffer R.J."/>
        </authorList>
    </citation>
    <scope>NUCLEOTIDE SEQUENCE [LARGE SCALE GENOMIC DNA]</scope>
    <source>
        <strain evidence="3">cv. Red5</strain>
    </source>
</reference>
<dbReference type="OrthoDB" id="1910495at2759"/>
<reference evidence="2 3" key="1">
    <citation type="submission" date="2017-07" db="EMBL/GenBank/DDBJ databases">
        <title>An improved, manually edited Actinidia chinensis var. chinensis (kiwifruit) genome highlights the challenges associated with draft genomes and gene prediction in plants.</title>
        <authorList>
            <person name="Pilkington S."/>
            <person name="Crowhurst R."/>
            <person name="Hilario E."/>
            <person name="Nardozza S."/>
            <person name="Fraser L."/>
            <person name="Peng Y."/>
            <person name="Gunaseelan K."/>
            <person name="Simpson R."/>
            <person name="Tahir J."/>
            <person name="Deroles S."/>
            <person name="Templeton K."/>
            <person name="Luo Z."/>
            <person name="Davy M."/>
            <person name="Cheng C."/>
            <person name="Mcneilage M."/>
            <person name="Scaglione D."/>
            <person name="Liu Y."/>
            <person name="Zhang Q."/>
            <person name="Datson P."/>
            <person name="De Silva N."/>
            <person name="Gardiner S."/>
            <person name="Bassett H."/>
            <person name="Chagne D."/>
            <person name="Mccallum J."/>
            <person name="Dzierzon H."/>
            <person name="Deng C."/>
            <person name="Wang Y.-Y."/>
            <person name="Barron N."/>
            <person name="Manako K."/>
            <person name="Bowen J."/>
            <person name="Foster T."/>
            <person name="Erridge Z."/>
            <person name="Tiffin H."/>
            <person name="Waite C."/>
            <person name="Davies K."/>
            <person name="Grierson E."/>
            <person name="Laing W."/>
            <person name="Kirk R."/>
            <person name="Chen X."/>
            <person name="Wood M."/>
            <person name="Montefiori M."/>
            <person name="Brummell D."/>
            <person name="Schwinn K."/>
            <person name="Catanach A."/>
            <person name="Fullerton C."/>
            <person name="Li D."/>
            <person name="Meiyalaghan S."/>
            <person name="Nieuwenhuizen N."/>
            <person name="Read N."/>
            <person name="Prakash R."/>
            <person name="Hunter D."/>
            <person name="Zhang H."/>
            <person name="Mckenzie M."/>
            <person name="Knabel M."/>
            <person name="Harris A."/>
            <person name="Allan A."/>
            <person name="Chen A."/>
            <person name="Janssen B."/>
            <person name="Plunkett B."/>
            <person name="Dwamena C."/>
            <person name="Voogd C."/>
            <person name="Leif D."/>
            <person name="Lafferty D."/>
            <person name="Souleyre E."/>
            <person name="Varkonyi-Gasic E."/>
            <person name="Gambi F."/>
            <person name="Hanley J."/>
            <person name="Yao J.-L."/>
            <person name="Cheung J."/>
            <person name="David K."/>
            <person name="Warren B."/>
            <person name="Marsh K."/>
            <person name="Snowden K."/>
            <person name="Lin-Wang K."/>
            <person name="Brian L."/>
            <person name="Martinez-Sanchez M."/>
            <person name="Wang M."/>
            <person name="Ileperuma N."/>
            <person name="Macnee N."/>
            <person name="Campin R."/>
            <person name="Mcatee P."/>
            <person name="Drummond R."/>
            <person name="Espley R."/>
            <person name="Ireland H."/>
            <person name="Wu R."/>
            <person name="Atkinson R."/>
            <person name="Karunairetnam S."/>
            <person name="Bulley S."/>
            <person name="Chunkath S."/>
            <person name="Hanley Z."/>
            <person name="Storey R."/>
            <person name="Thrimawithana A."/>
            <person name="Thomson S."/>
            <person name="David C."/>
            <person name="Testolin R."/>
        </authorList>
    </citation>
    <scope>NUCLEOTIDE SEQUENCE [LARGE SCALE GENOMIC DNA]</scope>
    <source>
        <strain evidence="3">cv. Red5</strain>
        <tissue evidence="2">Young leaf</tissue>
    </source>
</reference>
<dbReference type="FunCoup" id="A0A2R6R5Y3">
    <property type="interactions" value="1565"/>
</dbReference>
<dbReference type="PANTHER" id="PTHR35477">
    <property type="entry name" value="OS06G0728500 PROTEIN"/>
    <property type="match status" value="1"/>
</dbReference>
<dbReference type="PANTHER" id="PTHR35477:SF1">
    <property type="entry name" value="OS06G0728500 PROTEIN"/>
    <property type="match status" value="1"/>
</dbReference>
<dbReference type="Proteomes" id="UP000241394">
    <property type="component" value="Chromosome LG9"/>
</dbReference>
<dbReference type="EMBL" id="NKQK01000009">
    <property type="protein sequence ID" value="PSS21418.1"/>
    <property type="molecule type" value="Genomic_DNA"/>
</dbReference>
<sequence>MEANSCHINHLDSNVLLPPRKRLLAGLKKQNSDGNPRQSSTSDTLSEFDTRLNNLLRSHLNNPNLSPEEIVEVSRSAAAAAAKAAEVTRAAAEEKAVTAAKAIAAAKSALKLVATVSETGKERYLKKNRMKKHVPVHMLYNKHGPAENSTVDEELARKLHRAINSSPRISKNSSTSESKNSKHKRLKVLSPQEKTRVSDGGIAWEGNRPSTSNGNGVTVEVDSEGSIHEAYTLIVDENESKFSKADRLTMDRGEVERRHSKEKNLESSDGAYSIGRKRGRIKKKKLPLTICSFRDWENPNKELRSVSSPLTEDNTGKTTSNNMPLVSVGPYGVRPVEITSTWKCQAFKAATSVNHNKVKQS</sequence>
<name>A0A2R6R5Y3_ACTCC</name>
<evidence type="ECO:0000256" key="1">
    <source>
        <dbReference type="SAM" id="MobiDB-lite"/>
    </source>
</evidence>
<feature type="compositionally biased region" description="Polar residues" evidence="1">
    <location>
        <begin position="32"/>
        <end position="46"/>
    </location>
</feature>
<proteinExistence type="predicted"/>
<dbReference type="InParanoid" id="A0A2R6R5Y3"/>
<dbReference type="AlphaFoldDB" id="A0A2R6R5Y3"/>
<feature type="region of interest" description="Disordered" evidence="1">
    <location>
        <begin position="162"/>
        <end position="216"/>
    </location>
</feature>
<protein>
    <submittedName>
        <fullName evidence="2">Toxin CSTX-10 like</fullName>
    </submittedName>
</protein>
<accession>A0A2R6R5Y3</accession>
<gene>
    <name evidence="2" type="ORF">CEY00_Acc10462</name>
</gene>
<dbReference type="Gramene" id="PSS21418">
    <property type="protein sequence ID" value="PSS21418"/>
    <property type="gene ID" value="CEY00_Acc10462"/>
</dbReference>